<dbReference type="Proteomes" id="UP001258017">
    <property type="component" value="Unassembled WGS sequence"/>
</dbReference>
<proteinExistence type="predicted"/>
<accession>A0AAD9RYL8</accession>
<reference evidence="1" key="1">
    <citation type="submission" date="2021-08" db="EMBL/GenBank/DDBJ databases">
        <authorList>
            <person name="Misof B."/>
            <person name="Oliver O."/>
            <person name="Podsiadlowski L."/>
            <person name="Donath A."/>
            <person name="Peters R."/>
            <person name="Mayer C."/>
            <person name="Rust J."/>
            <person name="Gunkel S."/>
            <person name="Lesny P."/>
            <person name="Martin S."/>
            <person name="Oeyen J.P."/>
            <person name="Petersen M."/>
            <person name="Panagiotis P."/>
            <person name="Wilbrandt J."/>
            <person name="Tanja T."/>
        </authorList>
    </citation>
    <scope>NUCLEOTIDE SEQUENCE</scope>
    <source>
        <strain evidence="1">GBR_01_08_01A</strain>
        <tissue evidence="1">Thorax + abdomen</tissue>
    </source>
</reference>
<name>A0AAD9RYL8_9HYME</name>
<organism evidence="1 2">
    <name type="scientific">Odynerus spinipes</name>
    <dbReference type="NCBI Taxonomy" id="1348599"/>
    <lineage>
        <taxon>Eukaryota</taxon>
        <taxon>Metazoa</taxon>
        <taxon>Ecdysozoa</taxon>
        <taxon>Arthropoda</taxon>
        <taxon>Hexapoda</taxon>
        <taxon>Insecta</taxon>
        <taxon>Pterygota</taxon>
        <taxon>Neoptera</taxon>
        <taxon>Endopterygota</taxon>
        <taxon>Hymenoptera</taxon>
        <taxon>Apocrita</taxon>
        <taxon>Aculeata</taxon>
        <taxon>Vespoidea</taxon>
        <taxon>Vespidae</taxon>
        <taxon>Eumeninae</taxon>
        <taxon>Odynerus</taxon>
    </lineage>
</organism>
<comment type="caution">
    <text evidence="1">The sequence shown here is derived from an EMBL/GenBank/DDBJ whole genome shotgun (WGS) entry which is preliminary data.</text>
</comment>
<reference evidence="1" key="2">
    <citation type="journal article" date="2023" name="Commun. Biol.">
        <title>Intrasexual cuticular hydrocarbon dimorphism in a wasp sheds light on hydrocarbon biosynthesis genes in Hymenoptera.</title>
        <authorList>
            <person name="Moris V.C."/>
            <person name="Podsiadlowski L."/>
            <person name="Martin S."/>
            <person name="Oeyen J.P."/>
            <person name="Donath A."/>
            <person name="Petersen M."/>
            <person name="Wilbrandt J."/>
            <person name="Misof B."/>
            <person name="Liedtke D."/>
            <person name="Thamm M."/>
            <person name="Scheiner R."/>
            <person name="Schmitt T."/>
            <person name="Niehuis O."/>
        </authorList>
    </citation>
    <scope>NUCLEOTIDE SEQUENCE</scope>
    <source>
        <strain evidence="1">GBR_01_08_01A</strain>
    </source>
</reference>
<evidence type="ECO:0000313" key="2">
    <source>
        <dbReference type="Proteomes" id="UP001258017"/>
    </source>
</evidence>
<keyword evidence="2" id="KW-1185">Reference proteome</keyword>
<evidence type="ECO:0000313" key="1">
    <source>
        <dbReference type="EMBL" id="KAK2587995.1"/>
    </source>
</evidence>
<gene>
    <name evidence="1" type="ORF">KPH14_004071</name>
</gene>
<sequence length="71" mass="8152">MRPTAESSLVFLTNCEHFTPVVSHGTHRELCPADHYTEIAHLDPDYALSAKTRHYQSGPSFDKKKKKKRKL</sequence>
<protein>
    <submittedName>
        <fullName evidence="1">Uncharacterized protein</fullName>
    </submittedName>
</protein>
<dbReference type="AlphaFoldDB" id="A0AAD9RYL8"/>
<dbReference type="EMBL" id="JAIFRP010000006">
    <property type="protein sequence ID" value="KAK2587995.1"/>
    <property type="molecule type" value="Genomic_DNA"/>
</dbReference>